<feature type="non-terminal residue" evidence="2">
    <location>
        <position position="1"/>
    </location>
</feature>
<proteinExistence type="predicted"/>
<sequence>MASLSRHAVCFIASFILLFCFTDATETCDFESATYGPYLEDIVERVMIGLPQQSFSDCMKKCALRPWCKLLGYHRMALVCELHFNLTILDHIRAFGGNPNTMMYIRRENLNTHDREKCDKQCPYNSTSLLLTCDFTSETPEKCRTD</sequence>
<reference evidence="2" key="2">
    <citation type="submission" date="2020-11" db="EMBL/GenBank/DDBJ databases">
        <authorList>
            <person name="McCartney M.A."/>
            <person name="Auch B."/>
            <person name="Kono T."/>
            <person name="Mallez S."/>
            <person name="Becker A."/>
            <person name="Gohl D.M."/>
            <person name="Silverstein K.A.T."/>
            <person name="Koren S."/>
            <person name="Bechman K.B."/>
            <person name="Herman A."/>
            <person name="Abrahante J.E."/>
            <person name="Garbe J."/>
        </authorList>
    </citation>
    <scope>NUCLEOTIDE SEQUENCE</scope>
    <source>
        <strain evidence="2">Duluth1</strain>
        <tissue evidence="2">Whole animal</tissue>
    </source>
</reference>
<keyword evidence="1" id="KW-0732">Signal</keyword>
<protein>
    <recommendedName>
        <fullName evidence="4">Apple domain-containing protein</fullName>
    </recommendedName>
</protein>
<evidence type="ECO:0000256" key="1">
    <source>
        <dbReference type="SAM" id="SignalP"/>
    </source>
</evidence>
<reference evidence="2" key="1">
    <citation type="journal article" date="2019" name="bioRxiv">
        <title>The Genome of the Zebra Mussel, Dreissena polymorpha: A Resource for Invasive Species Research.</title>
        <authorList>
            <person name="McCartney M.A."/>
            <person name="Auch B."/>
            <person name="Kono T."/>
            <person name="Mallez S."/>
            <person name="Zhang Y."/>
            <person name="Obille A."/>
            <person name="Becker A."/>
            <person name="Abrahante J.E."/>
            <person name="Garbe J."/>
            <person name="Badalamenti J.P."/>
            <person name="Herman A."/>
            <person name="Mangelson H."/>
            <person name="Liachko I."/>
            <person name="Sullivan S."/>
            <person name="Sone E.D."/>
            <person name="Koren S."/>
            <person name="Silverstein K.A.T."/>
            <person name="Beckman K.B."/>
            <person name="Gohl D.M."/>
        </authorList>
    </citation>
    <scope>NUCLEOTIDE SEQUENCE</scope>
    <source>
        <strain evidence="2">Duluth1</strain>
        <tissue evidence="2">Whole animal</tissue>
    </source>
</reference>
<evidence type="ECO:0000313" key="2">
    <source>
        <dbReference type="EMBL" id="KAH3813287.1"/>
    </source>
</evidence>
<comment type="caution">
    <text evidence="2">The sequence shown here is derived from an EMBL/GenBank/DDBJ whole genome shotgun (WGS) entry which is preliminary data.</text>
</comment>
<dbReference type="AlphaFoldDB" id="A0A9D4GFY4"/>
<name>A0A9D4GFY4_DREPO</name>
<feature type="signal peptide" evidence="1">
    <location>
        <begin position="1"/>
        <end position="24"/>
    </location>
</feature>
<evidence type="ECO:0000313" key="3">
    <source>
        <dbReference type="Proteomes" id="UP000828390"/>
    </source>
</evidence>
<evidence type="ECO:0008006" key="4">
    <source>
        <dbReference type="Google" id="ProtNLM"/>
    </source>
</evidence>
<feature type="chain" id="PRO_5039171765" description="Apple domain-containing protein" evidence="1">
    <location>
        <begin position="25"/>
        <end position="146"/>
    </location>
</feature>
<dbReference type="Proteomes" id="UP000828390">
    <property type="component" value="Unassembled WGS sequence"/>
</dbReference>
<keyword evidence="3" id="KW-1185">Reference proteome</keyword>
<gene>
    <name evidence="2" type="ORF">DPMN_141740</name>
</gene>
<accession>A0A9D4GFY4</accession>
<dbReference type="EMBL" id="JAIWYP010000006">
    <property type="protein sequence ID" value="KAH3813287.1"/>
    <property type="molecule type" value="Genomic_DNA"/>
</dbReference>
<organism evidence="2 3">
    <name type="scientific">Dreissena polymorpha</name>
    <name type="common">Zebra mussel</name>
    <name type="synonym">Mytilus polymorpha</name>
    <dbReference type="NCBI Taxonomy" id="45954"/>
    <lineage>
        <taxon>Eukaryota</taxon>
        <taxon>Metazoa</taxon>
        <taxon>Spiralia</taxon>
        <taxon>Lophotrochozoa</taxon>
        <taxon>Mollusca</taxon>
        <taxon>Bivalvia</taxon>
        <taxon>Autobranchia</taxon>
        <taxon>Heteroconchia</taxon>
        <taxon>Euheterodonta</taxon>
        <taxon>Imparidentia</taxon>
        <taxon>Neoheterodontei</taxon>
        <taxon>Myida</taxon>
        <taxon>Dreissenoidea</taxon>
        <taxon>Dreissenidae</taxon>
        <taxon>Dreissena</taxon>
    </lineage>
</organism>